<dbReference type="InterPro" id="IPR015813">
    <property type="entry name" value="Pyrv/PenolPyrv_kinase-like_dom"/>
</dbReference>
<evidence type="ECO:0000256" key="3">
    <source>
        <dbReference type="ARBA" id="ARBA00023239"/>
    </source>
</evidence>
<keyword evidence="6" id="KW-1185">Reference proteome</keyword>
<comment type="similarity">
    <text evidence="1">Belongs to the HpcH/HpaI aldolase family.</text>
</comment>
<dbReference type="RefSeq" id="WP_347690673.1">
    <property type="nucleotide sequence ID" value="NZ_JBDPZN010000007.1"/>
</dbReference>
<dbReference type="Proteomes" id="UP001477278">
    <property type="component" value="Unassembled WGS sequence"/>
</dbReference>
<comment type="caution">
    <text evidence="5">The sequence shown here is derived from an EMBL/GenBank/DDBJ whole genome shotgun (WGS) entry which is preliminary data.</text>
</comment>
<evidence type="ECO:0000256" key="2">
    <source>
        <dbReference type="ARBA" id="ARBA00022723"/>
    </source>
</evidence>
<name>A0ABV0FSJ2_9GAMM</name>
<dbReference type="SUPFAM" id="SSF51621">
    <property type="entry name" value="Phosphoenolpyruvate/pyruvate domain"/>
    <property type="match status" value="1"/>
</dbReference>
<keyword evidence="3 5" id="KW-0456">Lyase</keyword>
<accession>A0ABV0FSJ2</accession>
<proteinExistence type="inferred from homology"/>
<dbReference type="EMBL" id="JBDPZN010000007">
    <property type="protein sequence ID" value="MEO3683804.1"/>
    <property type="molecule type" value="Genomic_DNA"/>
</dbReference>
<evidence type="ECO:0000256" key="1">
    <source>
        <dbReference type="ARBA" id="ARBA00005568"/>
    </source>
</evidence>
<organism evidence="5 6">
    <name type="scientific">Shewanella vesiculosa</name>
    <dbReference type="NCBI Taxonomy" id="518738"/>
    <lineage>
        <taxon>Bacteria</taxon>
        <taxon>Pseudomonadati</taxon>
        <taxon>Pseudomonadota</taxon>
        <taxon>Gammaproteobacteria</taxon>
        <taxon>Alteromonadales</taxon>
        <taxon>Shewanellaceae</taxon>
        <taxon>Shewanella</taxon>
    </lineage>
</organism>
<evidence type="ECO:0000313" key="6">
    <source>
        <dbReference type="Proteomes" id="UP001477278"/>
    </source>
</evidence>
<evidence type="ECO:0000259" key="4">
    <source>
        <dbReference type="Pfam" id="PF03328"/>
    </source>
</evidence>
<dbReference type="PANTHER" id="PTHR30502:SF0">
    <property type="entry name" value="PHOSPHOENOLPYRUVATE CARBOXYLASE FAMILY PROTEIN"/>
    <property type="match status" value="1"/>
</dbReference>
<gene>
    <name evidence="5" type="ORF">ABHN84_16125</name>
</gene>
<dbReference type="GO" id="GO:0016829">
    <property type="term" value="F:lyase activity"/>
    <property type="evidence" value="ECO:0007669"/>
    <property type="project" value="UniProtKB-KW"/>
</dbReference>
<protein>
    <submittedName>
        <fullName evidence="5">Aldolase/citrate lyase family protein</fullName>
    </submittedName>
</protein>
<keyword evidence="2" id="KW-0479">Metal-binding</keyword>
<dbReference type="InterPro" id="IPR005000">
    <property type="entry name" value="Aldolase/citrate-lyase_domain"/>
</dbReference>
<sequence>MLFFHSLKSKLSNQETVFGILNSVPSPVICEMFAYAGFDFAVLDTEHVLISDDTLAHCIRAANCSGLPLLVRVPDDNAATIGRVLDAGAAGIVVSRVSSLAMANNAIAAAKYPPLGTRGISGGRNTGFGTLALQDYIDLANRAVVVCLMIECINGMAALPDIVKLAQVDMIIEGALDLSLSLGYGTQVTHANVQAQIHKMAHLCQAQNATFCAIPRTPEQQASWHEKGTKAFLIGEDRGMIFKTFKHQLDTLKQTK</sequence>
<dbReference type="Pfam" id="PF03328">
    <property type="entry name" value="HpcH_HpaI"/>
    <property type="match status" value="1"/>
</dbReference>
<dbReference type="PANTHER" id="PTHR30502">
    <property type="entry name" value="2-KETO-3-DEOXY-L-RHAMNONATE ALDOLASE"/>
    <property type="match status" value="1"/>
</dbReference>
<dbReference type="InterPro" id="IPR040442">
    <property type="entry name" value="Pyrv_kinase-like_dom_sf"/>
</dbReference>
<dbReference type="Gene3D" id="3.20.20.60">
    <property type="entry name" value="Phosphoenolpyruvate-binding domains"/>
    <property type="match status" value="1"/>
</dbReference>
<feature type="domain" description="HpcH/HpaI aldolase/citrate lyase" evidence="4">
    <location>
        <begin position="26"/>
        <end position="231"/>
    </location>
</feature>
<evidence type="ECO:0000313" key="5">
    <source>
        <dbReference type="EMBL" id="MEO3683804.1"/>
    </source>
</evidence>
<reference evidence="5 6" key="1">
    <citation type="submission" date="2024-05" db="EMBL/GenBank/DDBJ databases">
        <title>Genome sequencing of Marine Estuary Bacteria, Shewanella vesiculosa and S. baltica, and Pseudomonas syringae.</title>
        <authorList>
            <person name="Gurung A."/>
            <person name="Maclea K.S."/>
        </authorList>
    </citation>
    <scope>NUCLEOTIDE SEQUENCE [LARGE SCALE GENOMIC DNA]</scope>
    <source>
        <strain evidence="5 6">1A</strain>
    </source>
</reference>
<dbReference type="InterPro" id="IPR050251">
    <property type="entry name" value="HpcH-HpaI_aldolase"/>
</dbReference>